<accession>A0ABR2GJW7</accession>
<dbReference type="PANTHER" id="PTHR22950">
    <property type="entry name" value="AMINO ACID TRANSPORTER"/>
    <property type="match status" value="1"/>
</dbReference>
<gene>
    <name evidence="3" type="ORF">M9Y10_028332</name>
    <name evidence="2" type="ORF">M9Y10_037653</name>
</gene>
<evidence type="ECO:0000313" key="2">
    <source>
        <dbReference type="EMBL" id="KAK8833956.1"/>
    </source>
</evidence>
<feature type="transmembrane region" description="Helical" evidence="1">
    <location>
        <begin position="241"/>
        <end position="260"/>
    </location>
</feature>
<feature type="transmembrane region" description="Helical" evidence="1">
    <location>
        <begin position="88"/>
        <end position="110"/>
    </location>
</feature>
<evidence type="ECO:0000313" key="3">
    <source>
        <dbReference type="EMBL" id="KAK8891127.1"/>
    </source>
</evidence>
<keyword evidence="1" id="KW-0472">Membrane</keyword>
<dbReference type="Proteomes" id="UP001470230">
    <property type="component" value="Unassembled WGS sequence"/>
</dbReference>
<dbReference type="EMBL" id="JAPFFF010000569">
    <property type="protein sequence ID" value="KAK8833956.1"/>
    <property type="molecule type" value="Genomic_DNA"/>
</dbReference>
<name>A0ABR2GJW7_9EUKA</name>
<organism evidence="2 4">
    <name type="scientific">Tritrichomonas musculus</name>
    <dbReference type="NCBI Taxonomy" id="1915356"/>
    <lineage>
        <taxon>Eukaryota</taxon>
        <taxon>Metamonada</taxon>
        <taxon>Parabasalia</taxon>
        <taxon>Tritrichomonadida</taxon>
        <taxon>Tritrichomonadidae</taxon>
        <taxon>Tritrichomonas</taxon>
    </lineage>
</organism>
<feature type="transmembrane region" description="Helical" evidence="1">
    <location>
        <begin position="321"/>
        <end position="340"/>
    </location>
</feature>
<dbReference type="EMBL" id="JAPFFF010000004">
    <property type="protein sequence ID" value="KAK8891127.1"/>
    <property type="molecule type" value="Genomic_DNA"/>
</dbReference>
<feature type="transmembrane region" description="Helical" evidence="1">
    <location>
        <begin position="161"/>
        <end position="181"/>
    </location>
</feature>
<feature type="transmembrane region" description="Helical" evidence="1">
    <location>
        <begin position="346"/>
        <end position="371"/>
    </location>
</feature>
<evidence type="ECO:0000256" key="1">
    <source>
        <dbReference type="SAM" id="Phobius"/>
    </source>
</evidence>
<sequence length="408" mass="46289">MPSTPKNDQLIIPTTRNSFPPQIISFLFINLIIGSAPIKLGKMFECGVILAPILSILIAVLTTFSIFLLSKALALYHLPTTDELIDHLFGRILSISFGVFTVVFYLLINVQYYGYISDLLGKIILHYQSNIPAVILDPFFLNSLLFVFYIIPIIHTISLKVMFVFSVISVIAILVMIIVNIYNLAYQKINEIDSINQNGKIIYFTFNHSTIFCFSQMISFFQIYPFNYPGIRHLKHNSVRSWTITVCSSIICSLFAFLIIGELKYFIQYYNITNINKQVINTINNIAQLVVIASSFPATMNPARVTIQNNFLRLKTNNITMCYFFGYCFQIASLVISSLYNKLDKYINLIIAILSAILSFIIPAIIYLYTFQFSSPQFAVTSILLILVGLGSIILSILDILNVFKYNG</sequence>
<feature type="transmembrane region" description="Helical" evidence="1">
    <location>
        <begin position="378"/>
        <end position="398"/>
    </location>
</feature>
<evidence type="ECO:0008006" key="5">
    <source>
        <dbReference type="Google" id="ProtNLM"/>
    </source>
</evidence>
<reference evidence="2 4" key="1">
    <citation type="submission" date="2024-04" db="EMBL/GenBank/DDBJ databases">
        <title>Tritrichomonas musculus Genome.</title>
        <authorList>
            <person name="Alves-Ferreira E."/>
            <person name="Grigg M."/>
            <person name="Lorenzi H."/>
            <person name="Galac M."/>
        </authorList>
    </citation>
    <scope>NUCLEOTIDE SEQUENCE [LARGE SCALE GENOMIC DNA]</scope>
    <source>
        <strain evidence="2 4">EAF2021</strain>
    </source>
</reference>
<proteinExistence type="predicted"/>
<keyword evidence="1" id="KW-0812">Transmembrane</keyword>
<keyword evidence="1" id="KW-1133">Transmembrane helix</keyword>
<protein>
    <recommendedName>
        <fullName evidence="5">Amino acid transporter transmembrane domain-containing protein</fullName>
    </recommendedName>
</protein>
<keyword evidence="4" id="KW-1185">Reference proteome</keyword>
<evidence type="ECO:0000313" key="4">
    <source>
        <dbReference type="Proteomes" id="UP001470230"/>
    </source>
</evidence>
<feature type="transmembrane region" description="Helical" evidence="1">
    <location>
        <begin position="23"/>
        <end position="41"/>
    </location>
</feature>
<feature type="transmembrane region" description="Helical" evidence="1">
    <location>
        <begin position="201"/>
        <end position="221"/>
    </location>
</feature>
<comment type="caution">
    <text evidence="2">The sequence shown here is derived from an EMBL/GenBank/DDBJ whole genome shotgun (WGS) entry which is preliminary data.</text>
</comment>
<feature type="transmembrane region" description="Helical" evidence="1">
    <location>
        <begin position="131"/>
        <end position="155"/>
    </location>
</feature>
<feature type="transmembrane region" description="Helical" evidence="1">
    <location>
        <begin position="48"/>
        <end position="68"/>
    </location>
</feature>